<dbReference type="PROSITE" id="PS51724">
    <property type="entry name" value="SPOR"/>
    <property type="match status" value="1"/>
</dbReference>
<dbReference type="Gene3D" id="3.30.70.1070">
    <property type="entry name" value="Sporulation related repeat"/>
    <property type="match status" value="1"/>
</dbReference>
<feature type="compositionally biased region" description="Low complexity" evidence="1">
    <location>
        <begin position="99"/>
        <end position="121"/>
    </location>
</feature>
<evidence type="ECO:0000313" key="4">
    <source>
        <dbReference type="EMBL" id="KTD61544.1"/>
    </source>
</evidence>
<proteinExistence type="predicted"/>
<keyword evidence="2" id="KW-0812">Transmembrane</keyword>
<keyword evidence="2" id="KW-1133">Transmembrane helix</keyword>
<dbReference type="Proteomes" id="UP000054877">
    <property type="component" value="Unassembled WGS sequence"/>
</dbReference>
<evidence type="ECO:0000259" key="3">
    <source>
        <dbReference type="PROSITE" id="PS51724"/>
    </source>
</evidence>
<dbReference type="InterPro" id="IPR007730">
    <property type="entry name" value="SPOR-like_dom"/>
</dbReference>
<dbReference type="RefSeq" id="WP_058484094.1">
    <property type="nucleotide sequence ID" value="NZ_CAAAII010000010.1"/>
</dbReference>
<accession>A0A0W0YXH3</accession>
<feature type="region of interest" description="Disordered" evidence="1">
    <location>
        <begin position="83"/>
        <end position="137"/>
    </location>
</feature>
<evidence type="ECO:0000256" key="2">
    <source>
        <dbReference type="SAM" id="Phobius"/>
    </source>
</evidence>
<reference evidence="4 5" key="1">
    <citation type="submission" date="2015-11" db="EMBL/GenBank/DDBJ databases">
        <title>Genomic analysis of 38 Legionella species identifies large and diverse effector repertoires.</title>
        <authorList>
            <person name="Burstein D."/>
            <person name="Amaro F."/>
            <person name="Zusman T."/>
            <person name="Lifshitz Z."/>
            <person name="Cohen O."/>
            <person name="Gilbert J.A."/>
            <person name="Pupko T."/>
            <person name="Shuman H.A."/>
            <person name="Segal G."/>
        </authorList>
    </citation>
    <scope>NUCLEOTIDE SEQUENCE [LARGE SCALE GENOMIC DNA]</scope>
    <source>
        <strain evidence="4 5">Mt.St.Helens-9</strain>
    </source>
</reference>
<comment type="caution">
    <text evidence="4">The sequence shown here is derived from an EMBL/GenBank/DDBJ whole genome shotgun (WGS) entry which is preliminary data.</text>
</comment>
<name>A0A0W0YXH3_LEGSP</name>
<dbReference type="InterPro" id="IPR052521">
    <property type="entry name" value="Cell_div_SPOR-domain"/>
</dbReference>
<dbReference type="AlphaFoldDB" id="A0A0W0YXH3"/>
<dbReference type="SUPFAM" id="SSF110997">
    <property type="entry name" value="Sporulation related repeat"/>
    <property type="match status" value="1"/>
</dbReference>
<organism evidence="4 5">
    <name type="scientific">Legionella spiritensis</name>
    <dbReference type="NCBI Taxonomy" id="452"/>
    <lineage>
        <taxon>Bacteria</taxon>
        <taxon>Pseudomonadati</taxon>
        <taxon>Pseudomonadota</taxon>
        <taxon>Gammaproteobacteria</taxon>
        <taxon>Legionellales</taxon>
        <taxon>Legionellaceae</taxon>
        <taxon>Legionella</taxon>
    </lineage>
</organism>
<dbReference type="EMBL" id="LNYX01000031">
    <property type="protein sequence ID" value="KTD61544.1"/>
    <property type="molecule type" value="Genomic_DNA"/>
</dbReference>
<dbReference type="STRING" id="452.Lspi_2174"/>
<sequence>MARDYGKNSNKRPPGKSSGPLLWVFVSFLLGYLAATLFDMQTVKDWVNHNVLAEKPQAQPRVKRVADRKPELPKPKFEFYTLLSRDSSAPTRRTPPPSQNQSPAPAAVPHASNPSASQPLSPAAPPTPPVTQSNPVTGTNDAYLVQIAAFNKRQDAERLKATLVLKGFDVSLMTVTQQNNSWYRVVVGPYHSRAEAEKAQLAVARTEHIKGIIRKLDA</sequence>
<dbReference type="InterPro" id="IPR036680">
    <property type="entry name" value="SPOR-like_sf"/>
</dbReference>
<protein>
    <submittedName>
        <fullName evidence="4">Sporulation domain-containing protein</fullName>
    </submittedName>
</protein>
<keyword evidence="2" id="KW-0472">Membrane</keyword>
<evidence type="ECO:0000256" key="1">
    <source>
        <dbReference type="SAM" id="MobiDB-lite"/>
    </source>
</evidence>
<gene>
    <name evidence="4" type="ORF">Lspi_2174</name>
</gene>
<feature type="transmembrane region" description="Helical" evidence="2">
    <location>
        <begin position="21"/>
        <end position="38"/>
    </location>
</feature>
<dbReference type="OrthoDB" id="8558195at2"/>
<dbReference type="PATRIC" id="fig|452.5.peg.2393"/>
<evidence type="ECO:0000313" key="5">
    <source>
        <dbReference type="Proteomes" id="UP000054877"/>
    </source>
</evidence>
<keyword evidence="5" id="KW-1185">Reference proteome</keyword>
<dbReference type="PANTHER" id="PTHR38687">
    <property type="entry name" value="CELL DIVISION PROTEIN DEDD-RELATED"/>
    <property type="match status" value="1"/>
</dbReference>
<feature type="domain" description="SPOR" evidence="3">
    <location>
        <begin position="137"/>
        <end position="216"/>
    </location>
</feature>
<dbReference type="GO" id="GO:0042834">
    <property type="term" value="F:peptidoglycan binding"/>
    <property type="evidence" value="ECO:0007669"/>
    <property type="project" value="InterPro"/>
</dbReference>
<dbReference type="Pfam" id="PF05036">
    <property type="entry name" value="SPOR"/>
    <property type="match status" value="1"/>
</dbReference>